<dbReference type="GO" id="GO:0140647">
    <property type="term" value="P:P450-containing electron transport chain"/>
    <property type="evidence" value="ECO:0007669"/>
    <property type="project" value="InterPro"/>
</dbReference>
<dbReference type="PANTHER" id="PTHR23426:SF69">
    <property type="entry name" value="2FE-2S FERREDOXIN-TYPE DOMAIN-CONTAINING PROTEIN"/>
    <property type="match status" value="1"/>
</dbReference>
<dbReference type="OMA" id="TCHVIFM"/>
<dbReference type="InterPro" id="IPR012675">
    <property type="entry name" value="Beta-grasp_dom_sf"/>
</dbReference>
<sequence>MAGGPSSPTPKCVGVRISVTFVDKDGDETVINVPIGMSMLEAAHENDIELEVIPRLYLTSCASLDLISPLFLLAKGAYIDISRLGCQVIASPELDGIRLALPAATRNFAVDGHVPKPH</sequence>
<organism evidence="5">
    <name type="scientific">Triticum urartu</name>
    <name type="common">Red wild einkorn</name>
    <name type="synonym">Crithodium urartu</name>
    <dbReference type="NCBI Taxonomy" id="4572"/>
    <lineage>
        <taxon>Eukaryota</taxon>
        <taxon>Viridiplantae</taxon>
        <taxon>Streptophyta</taxon>
        <taxon>Embryophyta</taxon>
        <taxon>Tracheophyta</taxon>
        <taxon>Spermatophyta</taxon>
        <taxon>Magnoliopsida</taxon>
        <taxon>Liliopsida</taxon>
        <taxon>Poales</taxon>
        <taxon>Poaceae</taxon>
        <taxon>BOP clade</taxon>
        <taxon>Pooideae</taxon>
        <taxon>Triticodae</taxon>
        <taxon>Triticeae</taxon>
        <taxon>Triticinae</taxon>
        <taxon>Triticum</taxon>
    </lineage>
</organism>
<keyword evidence="3" id="KW-0408">Iron</keyword>
<gene>
    <name evidence="5" type="ORF">TRIUR3_25988</name>
</gene>
<dbReference type="PANTHER" id="PTHR23426">
    <property type="entry name" value="FERREDOXIN/ADRENODOXIN"/>
    <property type="match status" value="1"/>
</dbReference>
<dbReference type="InterPro" id="IPR036010">
    <property type="entry name" value="2Fe-2S_ferredoxin-like_sf"/>
</dbReference>
<dbReference type="GO" id="GO:0046872">
    <property type="term" value="F:metal ion binding"/>
    <property type="evidence" value="ECO:0007669"/>
    <property type="project" value="UniProtKB-KW"/>
</dbReference>
<dbReference type="InterPro" id="IPR001055">
    <property type="entry name" value="Adrenodoxin-like"/>
</dbReference>
<dbReference type="GO" id="GO:0005739">
    <property type="term" value="C:mitochondrion"/>
    <property type="evidence" value="ECO:0007669"/>
    <property type="project" value="TreeGrafter"/>
</dbReference>
<name>M7ZSC6_TRIUA</name>
<keyword evidence="4" id="KW-0411">Iron-sulfur</keyword>
<keyword evidence="1" id="KW-0001">2Fe-2S</keyword>
<accession>M7ZSC6</accession>
<dbReference type="AlphaFoldDB" id="M7ZSC6"/>
<evidence type="ECO:0000256" key="2">
    <source>
        <dbReference type="ARBA" id="ARBA00022723"/>
    </source>
</evidence>
<dbReference type="GO" id="GO:0051537">
    <property type="term" value="F:2 iron, 2 sulfur cluster binding"/>
    <property type="evidence" value="ECO:0007669"/>
    <property type="project" value="UniProtKB-KW"/>
</dbReference>
<reference evidence="5" key="1">
    <citation type="journal article" date="2013" name="Nature">
        <title>Draft genome of the wheat A-genome progenitor Triticum urartu.</title>
        <authorList>
            <person name="Ling H.Q."/>
            <person name="Zhao S."/>
            <person name="Liu D."/>
            <person name="Wang J."/>
            <person name="Sun H."/>
            <person name="Zhang C."/>
            <person name="Fan H."/>
            <person name="Li D."/>
            <person name="Dong L."/>
            <person name="Tao Y."/>
            <person name="Gao C."/>
            <person name="Wu H."/>
            <person name="Li Y."/>
            <person name="Cui Y."/>
            <person name="Guo X."/>
            <person name="Zheng S."/>
            <person name="Wang B."/>
            <person name="Yu K."/>
            <person name="Liang Q."/>
            <person name="Yang W."/>
            <person name="Lou X."/>
            <person name="Chen J."/>
            <person name="Feng M."/>
            <person name="Jian J."/>
            <person name="Zhang X."/>
            <person name="Luo G."/>
            <person name="Jiang Y."/>
            <person name="Liu J."/>
            <person name="Wang Z."/>
            <person name="Sha Y."/>
            <person name="Zhang B."/>
            <person name="Wu H."/>
            <person name="Tang D."/>
            <person name="Shen Q."/>
            <person name="Xue P."/>
            <person name="Zou S."/>
            <person name="Wang X."/>
            <person name="Liu X."/>
            <person name="Wang F."/>
            <person name="Yang Y."/>
            <person name="An X."/>
            <person name="Dong Z."/>
            <person name="Zhang K."/>
            <person name="Zhang X."/>
            <person name="Luo M.C."/>
            <person name="Dvorak J."/>
            <person name="Tong Y."/>
            <person name="Wang J."/>
            <person name="Yang H."/>
            <person name="Li Z."/>
            <person name="Wang D."/>
            <person name="Zhang A."/>
            <person name="Wang J."/>
        </authorList>
    </citation>
    <scope>NUCLEOTIDE SEQUENCE</scope>
</reference>
<dbReference type="eggNOG" id="KOG3309">
    <property type="taxonomic scope" value="Eukaryota"/>
</dbReference>
<evidence type="ECO:0000256" key="1">
    <source>
        <dbReference type="ARBA" id="ARBA00022714"/>
    </source>
</evidence>
<dbReference type="GO" id="GO:0009055">
    <property type="term" value="F:electron transfer activity"/>
    <property type="evidence" value="ECO:0007669"/>
    <property type="project" value="TreeGrafter"/>
</dbReference>
<evidence type="ECO:0000256" key="4">
    <source>
        <dbReference type="ARBA" id="ARBA00023014"/>
    </source>
</evidence>
<proteinExistence type="predicted"/>
<protein>
    <submittedName>
        <fullName evidence="5">Adrenodoxin-like protein, mitochondrial</fullName>
    </submittedName>
</protein>
<evidence type="ECO:0000313" key="5">
    <source>
        <dbReference type="EMBL" id="EMS66093.1"/>
    </source>
</evidence>
<dbReference type="STRING" id="4572.M7ZSC6"/>
<keyword evidence="2" id="KW-0479">Metal-binding</keyword>
<evidence type="ECO:0000256" key="3">
    <source>
        <dbReference type="ARBA" id="ARBA00023004"/>
    </source>
</evidence>
<dbReference type="Gene3D" id="3.10.20.30">
    <property type="match status" value="2"/>
</dbReference>
<dbReference type="SUPFAM" id="SSF54292">
    <property type="entry name" value="2Fe-2S ferredoxin-like"/>
    <property type="match status" value="1"/>
</dbReference>
<dbReference type="EMBL" id="KD035607">
    <property type="protein sequence ID" value="EMS66093.1"/>
    <property type="molecule type" value="Genomic_DNA"/>
</dbReference>